<gene>
    <name evidence="1" type="primary">higB-2_1</name>
    <name evidence="1" type="ORF">MBHS_00841</name>
</gene>
<name>A0A1H6F4A2_9GAMM</name>
<protein>
    <submittedName>
        <fullName evidence="1">Toxin HigB-2</fullName>
    </submittedName>
</protein>
<reference evidence="1 2" key="1">
    <citation type="submission" date="2016-10" db="EMBL/GenBank/DDBJ databases">
        <authorList>
            <person name="de Groot N.N."/>
        </authorList>
    </citation>
    <scope>NUCLEOTIDE SEQUENCE [LARGE SCALE GENOMIC DNA]</scope>
    <source>
        <strain evidence="1">MBHS1</strain>
    </source>
</reference>
<keyword evidence="2" id="KW-1185">Reference proteome</keyword>
<organism evidence="1 2">
    <name type="scientific">Candidatus Venteria ishoeyi</name>
    <dbReference type="NCBI Taxonomy" id="1899563"/>
    <lineage>
        <taxon>Bacteria</taxon>
        <taxon>Pseudomonadati</taxon>
        <taxon>Pseudomonadota</taxon>
        <taxon>Gammaproteobacteria</taxon>
        <taxon>Thiotrichales</taxon>
        <taxon>Thiotrichaceae</taxon>
        <taxon>Venteria</taxon>
    </lineage>
</organism>
<sequence length="136" mass="15163">MWGVGGVVGGIWKRSSECWVFQNVKVGVANPDLHRGKTQNLWQQSRLPKSSCLAAHPQSGVIMQGTGGIRKFRWASGNKGKSGGVRVVYYYHNETMPLFLLSLFGKSEKANLSKSERNEFARFTQLLLKNYGVSND</sequence>
<dbReference type="InterPro" id="IPR009387">
    <property type="entry name" value="HigB-2"/>
</dbReference>
<dbReference type="OrthoDB" id="197283at2"/>
<accession>A0A1H6F4A2</accession>
<dbReference type="EMBL" id="FMSV02000136">
    <property type="protein sequence ID" value="SEH04988.1"/>
    <property type="molecule type" value="Genomic_DNA"/>
</dbReference>
<dbReference type="AlphaFoldDB" id="A0A1H6F4A2"/>
<dbReference type="Proteomes" id="UP000236724">
    <property type="component" value="Unassembled WGS sequence"/>
</dbReference>
<proteinExistence type="predicted"/>
<evidence type="ECO:0000313" key="1">
    <source>
        <dbReference type="EMBL" id="SEH04988.1"/>
    </source>
</evidence>
<dbReference type="RefSeq" id="WP_103918981.1">
    <property type="nucleotide sequence ID" value="NZ_JAUCGJ010000001.1"/>
</dbReference>
<evidence type="ECO:0000313" key="2">
    <source>
        <dbReference type="Proteomes" id="UP000236724"/>
    </source>
</evidence>
<dbReference type="Pfam" id="PF06296">
    <property type="entry name" value="RelE"/>
    <property type="match status" value="1"/>
</dbReference>